<evidence type="ECO:0000313" key="2">
    <source>
        <dbReference type="EMBL" id="SOD80066.1"/>
    </source>
</evidence>
<feature type="transmembrane region" description="Helical" evidence="1">
    <location>
        <begin position="7"/>
        <end position="24"/>
    </location>
</feature>
<dbReference type="EMBL" id="OCNH01000001">
    <property type="protein sequence ID" value="SOD80066.1"/>
    <property type="molecule type" value="Genomic_DNA"/>
</dbReference>
<evidence type="ECO:0000256" key="1">
    <source>
        <dbReference type="SAM" id="Phobius"/>
    </source>
</evidence>
<reference evidence="3" key="1">
    <citation type="submission" date="2017-09" db="EMBL/GenBank/DDBJ databases">
        <authorList>
            <person name="Varghese N."/>
            <person name="Submissions S."/>
        </authorList>
    </citation>
    <scope>NUCLEOTIDE SEQUENCE [LARGE SCALE GENOMIC DNA]</scope>
    <source>
        <strain evidence="3">DSM 29961</strain>
    </source>
</reference>
<dbReference type="Proteomes" id="UP000219452">
    <property type="component" value="Unassembled WGS sequence"/>
</dbReference>
<organism evidence="2 3">
    <name type="scientific">Spirosoma fluviale</name>
    <dbReference type="NCBI Taxonomy" id="1597977"/>
    <lineage>
        <taxon>Bacteria</taxon>
        <taxon>Pseudomonadati</taxon>
        <taxon>Bacteroidota</taxon>
        <taxon>Cytophagia</taxon>
        <taxon>Cytophagales</taxon>
        <taxon>Cytophagaceae</taxon>
        <taxon>Spirosoma</taxon>
    </lineage>
</organism>
<keyword evidence="1" id="KW-0472">Membrane</keyword>
<gene>
    <name evidence="2" type="ORF">SAMN06269250_1216</name>
</gene>
<dbReference type="AlphaFoldDB" id="A0A286FAE1"/>
<accession>A0A286FAE1</accession>
<sequence length="53" mass="6161">MVFIMTKSLVITLLVAGIFMPFSLLGYIDSFYLFPICLLLLLYLMVKEARNRK</sequence>
<evidence type="ECO:0000313" key="3">
    <source>
        <dbReference type="Proteomes" id="UP000219452"/>
    </source>
</evidence>
<keyword evidence="3" id="KW-1185">Reference proteome</keyword>
<protein>
    <submittedName>
        <fullName evidence="2">Uncharacterized protein</fullName>
    </submittedName>
</protein>
<keyword evidence="1" id="KW-0812">Transmembrane</keyword>
<name>A0A286FAE1_9BACT</name>
<keyword evidence="1" id="KW-1133">Transmembrane helix</keyword>
<proteinExistence type="predicted"/>